<evidence type="ECO:0000259" key="7">
    <source>
        <dbReference type="Pfam" id="PF02836"/>
    </source>
</evidence>
<dbReference type="Gene3D" id="2.60.120.260">
    <property type="entry name" value="Galactose-binding domain-like"/>
    <property type="match status" value="2"/>
</dbReference>
<dbReference type="SUPFAM" id="SSF51445">
    <property type="entry name" value="(Trans)glycosidases"/>
    <property type="match status" value="1"/>
</dbReference>
<feature type="domain" description="Bacterial Ig-like" evidence="9">
    <location>
        <begin position="959"/>
        <end position="1014"/>
    </location>
</feature>
<gene>
    <name evidence="12" type="ORF">FCL54_03725</name>
</gene>
<evidence type="ECO:0000256" key="1">
    <source>
        <dbReference type="ARBA" id="ARBA00007401"/>
    </source>
</evidence>
<dbReference type="SUPFAM" id="SSF49785">
    <property type="entry name" value="Galactose-binding domain-like"/>
    <property type="match status" value="2"/>
</dbReference>
<dbReference type="InterPro" id="IPR032311">
    <property type="entry name" value="DUF4982"/>
</dbReference>
<dbReference type="SUPFAM" id="SSF49303">
    <property type="entry name" value="beta-Galactosidase/glucuronidase domain"/>
    <property type="match status" value="1"/>
</dbReference>
<accession>A0A5R9F8P4</accession>
<evidence type="ECO:0000256" key="3">
    <source>
        <dbReference type="ARBA" id="ARBA00023295"/>
    </source>
</evidence>
<feature type="region of interest" description="Disordered" evidence="4">
    <location>
        <begin position="535"/>
        <end position="555"/>
    </location>
</feature>
<feature type="domain" description="Bacterial Ig-like" evidence="9">
    <location>
        <begin position="882"/>
        <end position="939"/>
    </location>
</feature>
<dbReference type="InterPro" id="IPR013783">
    <property type="entry name" value="Ig-like_fold"/>
</dbReference>
<dbReference type="PRINTS" id="PR00132">
    <property type="entry name" value="GLHYDRLASE2"/>
</dbReference>
<dbReference type="Pfam" id="PF16355">
    <property type="entry name" value="DUF4982"/>
    <property type="match status" value="1"/>
</dbReference>
<evidence type="ECO:0000313" key="13">
    <source>
        <dbReference type="Proteomes" id="UP000308230"/>
    </source>
</evidence>
<dbReference type="InterPro" id="IPR006101">
    <property type="entry name" value="Glyco_hydro_2"/>
</dbReference>
<dbReference type="Pfam" id="PF02837">
    <property type="entry name" value="Glyco_hydro_2_N"/>
    <property type="match status" value="1"/>
</dbReference>
<dbReference type="Gene3D" id="2.60.40.10">
    <property type="entry name" value="Immunoglobulins"/>
    <property type="match status" value="3"/>
</dbReference>
<dbReference type="InterPro" id="IPR040605">
    <property type="entry name" value="Glyco_hydro2_dom5"/>
</dbReference>
<evidence type="ECO:0000259" key="10">
    <source>
        <dbReference type="Pfam" id="PF16355"/>
    </source>
</evidence>
<proteinExistence type="inferred from homology"/>
<dbReference type="Pfam" id="PF00703">
    <property type="entry name" value="Glyco_hydro_2"/>
    <property type="match status" value="1"/>
</dbReference>
<dbReference type="PANTHER" id="PTHR42732:SF1">
    <property type="entry name" value="BETA-MANNOSIDASE"/>
    <property type="match status" value="1"/>
</dbReference>
<dbReference type="InterPro" id="IPR006102">
    <property type="entry name" value="Ig-like_GH2"/>
</dbReference>
<reference evidence="12 13" key="1">
    <citation type="submission" date="2019-04" db="EMBL/GenBank/DDBJ databases">
        <title>Bacillus caeni sp. nov., a bacterium isolated from mangrove sediment.</title>
        <authorList>
            <person name="Huang H."/>
            <person name="Mo K."/>
            <person name="Hu Y."/>
        </authorList>
    </citation>
    <scope>NUCLEOTIDE SEQUENCE [LARGE SCALE GENOMIC DNA]</scope>
    <source>
        <strain evidence="12 13">HB172195</strain>
    </source>
</reference>
<dbReference type="OrthoDB" id="9762066at2"/>
<evidence type="ECO:0000259" key="9">
    <source>
        <dbReference type="Pfam" id="PF07532"/>
    </source>
</evidence>
<feature type="domain" description="Glycoside hydrolase family 2 immunoglobulin-like beta-sandwich" evidence="6">
    <location>
        <begin position="221"/>
        <end position="326"/>
    </location>
</feature>
<dbReference type="PANTHER" id="PTHR42732">
    <property type="entry name" value="BETA-GALACTOSIDASE"/>
    <property type="match status" value="1"/>
</dbReference>
<feature type="signal peptide" evidence="5">
    <location>
        <begin position="1"/>
        <end position="21"/>
    </location>
</feature>
<feature type="domain" description="Glycoside hydrolase family 2 catalytic" evidence="7">
    <location>
        <begin position="333"/>
        <end position="511"/>
    </location>
</feature>
<sequence>MLKKILVGALAVLLVCTMSFGAQTNQAMAKKSHHEKKKSSYENSSRSLDFDQDWKFSLVNTEDVTDPTGEYENAQEVNYDDSSWRTLDLPHDWSIELAPTADPPAEAGTGFFKGGLGWYRKTFTLDPSMNGKNISIDFDGVYMNSDVYINGEHLGNHPYGYTGFSYDITPYVHTDGKTPNVIAVKVQNKLPTSRWYSGSGIYRNVHLTVTNDTHVNRWGTFVTTPDLKETIKENYANIHVKTDLINENGKRENVTLVSRVKDAKGKVVAKATANEAFESEKTYENDLKVEDPTLWSTDNPYLYTLETEVVVNKKVVDSYETTFGIRYFDLDADEGFSLNGEYMKFHGVNMHHDLGALGAATNYDAVYRQLKIMKSMGVNAVRTSHNPPSPEVIKASDELGLVMIVEAFDAWSWGKRTYDYHLYFDEHSDRDIKEMVNAAKNSPAVIMWSIGNEIPISTNQAGVPIAQRLIDDIESIDTTRPITIGSDKYRRLPGDGSAQDKIAQKVDSLGLNYNSATSIDQLHAKYPDLVLYESESSSETSTRGEYRDPNSLNTPVDYTPGHMATSSYDNNLASWTFSGEYSLKKDRDRKYFAGQFLWSGFDYLGEPTPYWDNYPVKSSFFGAVDTAGFPKDAYYLYQSQWTDEPMVHLVPMDYTNYEPGENVSVWAYSNVDTVELFLNGKSLGEKKFDTKTTADGREYLETTEPTGDDKNMPGGNYTSPNGSTGKLHLTWDVPFEPGELVAVAKKEGKEVARDEVNTAGEAYELQVTPDKKVITADGKSLSFITIDVVDSKGVVVPDADNLINFEVSGGKLVGVDNGRQESAESYKASSREAFNGKALAIIQSEEEEGPISITATSSGLLPGTATVFATDRTKKKDQLVGIEPLHVRVQNGDTPELPTMVEGVYADNTQKELPVRWNKIHKFDKNKNGVYTAKGHVKGTGIKAEAIVTVYDVAEVTTYTADVPKGTKPSLPGKVQVRYTDGVDQFKPVTWDTIDSSAYEKEGKFSVEGKAEGISTKALAKLHVTSDFIQDANLALLNEQLGAKATASFSGSESTVPAAMLDGDTSTGWSNQYHVSATANLPAMSGARESDWVEVYWPEVQYTNNLNILFKEADKNSVPASIEVSYWDGSNYVPVSNLKVQKAQASNEATTISFDKIGTTRIKVDMTSSTPGESDGNFTITELKVIGPKGT</sequence>
<dbReference type="InterPro" id="IPR006103">
    <property type="entry name" value="Glyco_hydro_2_cat"/>
</dbReference>
<dbReference type="AlphaFoldDB" id="A0A5R9F8P4"/>
<protein>
    <submittedName>
        <fullName evidence="12">DUF4982 domain-containing protein</fullName>
    </submittedName>
</protein>
<dbReference type="SMR" id="A0A5R9F8P4"/>
<name>A0A5R9F8P4_9BACL</name>
<dbReference type="Pfam" id="PF07532">
    <property type="entry name" value="Big_4"/>
    <property type="match status" value="2"/>
</dbReference>
<keyword evidence="2" id="KW-0378">Hydrolase</keyword>
<keyword evidence="13" id="KW-1185">Reference proteome</keyword>
<dbReference type="Gene3D" id="3.20.20.80">
    <property type="entry name" value="Glycosidases"/>
    <property type="match status" value="1"/>
</dbReference>
<feature type="domain" description="Glycosyl hydrolases family 2 sugar binding" evidence="8">
    <location>
        <begin position="101"/>
        <end position="208"/>
    </location>
</feature>
<dbReference type="Pfam" id="PF18565">
    <property type="entry name" value="Glyco_hydro2_C5"/>
    <property type="match status" value="1"/>
</dbReference>
<evidence type="ECO:0000259" key="11">
    <source>
        <dbReference type="Pfam" id="PF18565"/>
    </source>
</evidence>
<dbReference type="Pfam" id="PF02836">
    <property type="entry name" value="Glyco_hydro_2_C"/>
    <property type="match status" value="1"/>
</dbReference>
<organism evidence="12 13">
    <name type="scientific">Exobacillus caeni</name>
    <dbReference type="NCBI Taxonomy" id="2574798"/>
    <lineage>
        <taxon>Bacteria</taxon>
        <taxon>Bacillati</taxon>
        <taxon>Bacillota</taxon>
        <taxon>Bacilli</taxon>
        <taxon>Bacillales</taxon>
        <taxon>Guptibacillaceae</taxon>
        <taxon>Exobacillus</taxon>
    </lineage>
</organism>
<comment type="caution">
    <text evidence="12">The sequence shown here is derived from an EMBL/GenBank/DDBJ whole genome shotgun (WGS) entry which is preliminary data.</text>
</comment>
<dbReference type="RefSeq" id="WP_138123355.1">
    <property type="nucleotide sequence ID" value="NZ_SWLG01000002.1"/>
</dbReference>
<evidence type="ECO:0000256" key="2">
    <source>
        <dbReference type="ARBA" id="ARBA00022801"/>
    </source>
</evidence>
<dbReference type="EMBL" id="SWLG01000002">
    <property type="protein sequence ID" value="TLS38620.1"/>
    <property type="molecule type" value="Genomic_DNA"/>
</dbReference>
<dbReference type="GO" id="GO:0004553">
    <property type="term" value="F:hydrolase activity, hydrolyzing O-glycosyl compounds"/>
    <property type="evidence" value="ECO:0007669"/>
    <property type="project" value="InterPro"/>
</dbReference>
<feature type="domain" description="Glycoside hydrolase family 2" evidence="11">
    <location>
        <begin position="765"/>
        <end position="864"/>
    </location>
</feature>
<evidence type="ECO:0000259" key="6">
    <source>
        <dbReference type="Pfam" id="PF00703"/>
    </source>
</evidence>
<dbReference type="InterPro" id="IPR008979">
    <property type="entry name" value="Galactose-bd-like_sf"/>
</dbReference>
<dbReference type="InterPro" id="IPR017853">
    <property type="entry name" value="GH"/>
</dbReference>
<evidence type="ECO:0000256" key="4">
    <source>
        <dbReference type="SAM" id="MobiDB-lite"/>
    </source>
</evidence>
<dbReference type="InterPro" id="IPR036156">
    <property type="entry name" value="Beta-gal/glucu_dom_sf"/>
</dbReference>
<keyword evidence="3" id="KW-0326">Glycosidase</keyword>
<evidence type="ECO:0000259" key="8">
    <source>
        <dbReference type="Pfam" id="PF02837"/>
    </source>
</evidence>
<keyword evidence="5" id="KW-0732">Signal</keyword>
<comment type="similarity">
    <text evidence="1">Belongs to the glycosyl hydrolase 2 family.</text>
</comment>
<dbReference type="InterPro" id="IPR006104">
    <property type="entry name" value="Glyco_hydro_2_N"/>
</dbReference>
<dbReference type="Proteomes" id="UP000308230">
    <property type="component" value="Unassembled WGS sequence"/>
</dbReference>
<dbReference type="InterPro" id="IPR051913">
    <property type="entry name" value="GH2_Domain-Containing"/>
</dbReference>
<evidence type="ECO:0000313" key="12">
    <source>
        <dbReference type="EMBL" id="TLS38620.1"/>
    </source>
</evidence>
<dbReference type="InterPro" id="IPR011081">
    <property type="entry name" value="Big_4"/>
</dbReference>
<evidence type="ECO:0000256" key="5">
    <source>
        <dbReference type="SAM" id="SignalP"/>
    </source>
</evidence>
<dbReference type="GO" id="GO:0005975">
    <property type="term" value="P:carbohydrate metabolic process"/>
    <property type="evidence" value="ECO:0007669"/>
    <property type="project" value="InterPro"/>
</dbReference>
<feature type="domain" description="DUF4982" evidence="10">
    <location>
        <begin position="660"/>
        <end position="752"/>
    </location>
</feature>
<feature type="chain" id="PRO_5038641491" evidence="5">
    <location>
        <begin position="22"/>
        <end position="1191"/>
    </location>
</feature>